<reference evidence="9" key="1">
    <citation type="submission" date="2022-11" db="UniProtKB">
        <authorList>
            <consortium name="WormBaseParasite"/>
        </authorList>
    </citation>
    <scope>IDENTIFICATION</scope>
</reference>
<dbReference type="InterPro" id="IPR012910">
    <property type="entry name" value="Plug_dom"/>
</dbReference>
<dbReference type="InterPro" id="IPR022770">
    <property type="entry name" value="IucA/IucC-like_C"/>
</dbReference>
<keyword evidence="4" id="KW-1133">Transmembrane helix</keyword>
<dbReference type="InterPro" id="IPR037066">
    <property type="entry name" value="Plug_dom_sf"/>
</dbReference>
<dbReference type="InterPro" id="IPR007310">
    <property type="entry name" value="Aerobactin_biosyn_IucA/IucC_N"/>
</dbReference>
<organism evidence="8 9">
    <name type="scientific">Ditylenchus dipsaci</name>
    <dbReference type="NCBI Taxonomy" id="166011"/>
    <lineage>
        <taxon>Eukaryota</taxon>
        <taxon>Metazoa</taxon>
        <taxon>Ecdysozoa</taxon>
        <taxon>Nematoda</taxon>
        <taxon>Chromadorea</taxon>
        <taxon>Rhabditida</taxon>
        <taxon>Tylenchina</taxon>
        <taxon>Tylenchomorpha</taxon>
        <taxon>Sphaerularioidea</taxon>
        <taxon>Anguinidae</taxon>
        <taxon>Anguininae</taxon>
        <taxon>Ditylenchus</taxon>
    </lineage>
</organism>
<evidence type="ECO:0000259" key="6">
    <source>
        <dbReference type="Pfam" id="PF06276"/>
    </source>
</evidence>
<evidence type="ECO:0000256" key="1">
    <source>
        <dbReference type="ARBA" id="ARBA00004442"/>
    </source>
</evidence>
<comment type="subcellular location">
    <subcellularLocation>
        <location evidence="1">Cell outer membrane</location>
    </subcellularLocation>
</comment>
<keyword evidence="2 4" id="KW-0472">Membrane</keyword>
<dbReference type="Proteomes" id="UP000887574">
    <property type="component" value="Unplaced"/>
</dbReference>
<feature type="domain" description="Aerobactin siderophore biosynthesis IucA/IucC-like C-terminal" evidence="6">
    <location>
        <begin position="220"/>
        <end position="305"/>
    </location>
</feature>
<proteinExistence type="predicted"/>
<name>A0A915DY88_9BILA</name>
<dbReference type="Gene3D" id="2.40.170.20">
    <property type="entry name" value="TonB-dependent receptor, beta-barrel domain"/>
    <property type="match status" value="1"/>
</dbReference>
<dbReference type="PANTHER" id="PTHR34384:SF5">
    <property type="entry name" value="L-2,3-DIAMINOPROPANOATE--CITRATE LIGASE"/>
    <property type="match status" value="1"/>
</dbReference>
<evidence type="ECO:0000259" key="7">
    <source>
        <dbReference type="Pfam" id="PF07715"/>
    </source>
</evidence>
<evidence type="ECO:0000259" key="5">
    <source>
        <dbReference type="Pfam" id="PF04183"/>
    </source>
</evidence>
<evidence type="ECO:0000256" key="3">
    <source>
        <dbReference type="ARBA" id="ARBA00023237"/>
    </source>
</evidence>
<feature type="domain" description="TonB-dependent receptor plug" evidence="7">
    <location>
        <begin position="390"/>
        <end position="438"/>
    </location>
</feature>
<evidence type="ECO:0000256" key="2">
    <source>
        <dbReference type="ARBA" id="ARBA00023136"/>
    </source>
</evidence>
<evidence type="ECO:0000313" key="9">
    <source>
        <dbReference type="WBParaSite" id="jg23985"/>
    </source>
</evidence>
<dbReference type="InterPro" id="IPR037455">
    <property type="entry name" value="LucA/IucC-like"/>
</dbReference>
<protein>
    <submittedName>
        <fullName evidence="9">Uncharacterized protein</fullName>
    </submittedName>
</protein>
<dbReference type="Pfam" id="PF07715">
    <property type="entry name" value="Plug"/>
    <property type="match status" value="1"/>
</dbReference>
<sequence>MKKYSPELGASFQLHYFAIHSSLIQSLKQQKNVYKKLSKLRANANHPWQANFLLQHPSLKKHLDSQDVIYLGALGQTVMATSSVRTVWLPQSNLFLKLSIDVRITSFIRNNPMDEMERAIDASKIIINHKINEQYPDLMILPELEAKTVKIPELESSFGILYRAGLTPEVLENTRMLGGLVEENENYEIPLLSIIQQAAPNQIYNRKTRKTSLLSGGNKAHMQNSLMEFKNGYPHRLILRDMEGISIVPEMIEDDSSISEDSTVWFSQKDAWTFLKYYLVINHIAHLISAIARVTVIEESELWQAHALRSRKEILAPKSRIGFDLKENQKYAPELSEDDLSTSAKQVTKLDEKQIELFKKWFIWQYCNRFSKSRTGPIRLKPPLRLWSTLRGRNALILVDGVPMNLTRDTSRGLSAIDPESIANIEVIRGSNAIYGGVLSGVAIFINISQAALTLFDYALDFGYQRLVARTMQVVDRVAPEPSQGDLYDADAYSLPDVVVVIRNASTGFNLGSSFLEPVKVDNYELGWKGNFNNFLFSLAVFHSTSGPWRCATNPLLLEDLMQHTPVKEVWELAIISQTISLTCKRSKLKKVIINRFNSSQSCRCCGWCSTSGCSCCRSTSCKTPRGAVETSPWLACSTLLQAREEHHLLNGFWCGGRGMRIVERVDTLLDQFKQRSAMQKCGSVMIPFTWNASYKNLAMSKFKFLVMVMVMQFIYMTVTVHYNVAIKSTRRSTCTKPTRASSS</sequence>
<dbReference type="AlphaFoldDB" id="A0A915DY88"/>
<keyword evidence="8" id="KW-1185">Reference proteome</keyword>
<keyword evidence="3" id="KW-0998">Cell outer membrane</keyword>
<dbReference type="Gene3D" id="1.10.510.40">
    <property type="match status" value="1"/>
</dbReference>
<dbReference type="Pfam" id="PF06276">
    <property type="entry name" value="FhuF"/>
    <property type="match status" value="1"/>
</dbReference>
<dbReference type="Pfam" id="PF04183">
    <property type="entry name" value="IucA_IucC"/>
    <property type="match status" value="1"/>
</dbReference>
<feature type="domain" description="Aerobactin siderophore biosynthesis IucA/IucC N-terminal" evidence="5">
    <location>
        <begin position="2"/>
        <end position="181"/>
    </location>
</feature>
<dbReference type="GO" id="GO:0019290">
    <property type="term" value="P:siderophore biosynthetic process"/>
    <property type="evidence" value="ECO:0007669"/>
    <property type="project" value="InterPro"/>
</dbReference>
<accession>A0A915DY88</accession>
<dbReference type="InterPro" id="IPR036942">
    <property type="entry name" value="Beta-barrel_TonB_sf"/>
</dbReference>
<evidence type="ECO:0000313" key="8">
    <source>
        <dbReference type="Proteomes" id="UP000887574"/>
    </source>
</evidence>
<dbReference type="PANTHER" id="PTHR34384">
    <property type="entry name" value="L-2,3-DIAMINOPROPANOATE--CITRATE LIGASE"/>
    <property type="match status" value="1"/>
</dbReference>
<feature type="transmembrane region" description="Helical" evidence="4">
    <location>
        <begin position="705"/>
        <end position="725"/>
    </location>
</feature>
<keyword evidence="4" id="KW-0812">Transmembrane</keyword>
<dbReference type="GO" id="GO:0016881">
    <property type="term" value="F:acid-amino acid ligase activity"/>
    <property type="evidence" value="ECO:0007669"/>
    <property type="project" value="UniProtKB-ARBA"/>
</dbReference>
<dbReference type="WBParaSite" id="jg23985">
    <property type="protein sequence ID" value="jg23985"/>
    <property type="gene ID" value="jg23985"/>
</dbReference>
<dbReference type="Gene3D" id="2.170.130.10">
    <property type="entry name" value="TonB-dependent receptor, plug domain"/>
    <property type="match status" value="1"/>
</dbReference>
<dbReference type="SUPFAM" id="SSF56935">
    <property type="entry name" value="Porins"/>
    <property type="match status" value="2"/>
</dbReference>
<evidence type="ECO:0000256" key="4">
    <source>
        <dbReference type="SAM" id="Phobius"/>
    </source>
</evidence>